<organism evidence="3 4">
    <name type="scientific">Nonomuraea diastatica</name>
    <dbReference type="NCBI Taxonomy" id="1848329"/>
    <lineage>
        <taxon>Bacteria</taxon>
        <taxon>Bacillati</taxon>
        <taxon>Actinomycetota</taxon>
        <taxon>Actinomycetes</taxon>
        <taxon>Streptosporangiales</taxon>
        <taxon>Streptosporangiaceae</taxon>
        <taxon>Nonomuraea</taxon>
    </lineage>
</organism>
<dbReference type="InterPro" id="IPR036291">
    <property type="entry name" value="NAD(P)-bd_dom_sf"/>
</dbReference>
<feature type="domain" description="NAD-dependent epimerase/dehydratase" evidence="2">
    <location>
        <begin position="350"/>
        <end position="574"/>
    </location>
</feature>
<reference evidence="3 4" key="1">
    <citation type="submission" date="2019-03" db="EMBL/GenBank/DDBJ databases">
        <title>Draft genome sequences of novel Actinobacteria.</title>
        <authorList>
            <person name="Sahin N."/>
            <person name="Ay H."/>
            <person name="Saygin H."/>
        </authorList>
    </citation>
    <scope>NUCLEOTIDE SEQUENCE [LARGE SCALE GENOMIC DNA]</scope>
    <source>
        <strain evidence="3 4">KC712</strain>
    </source>
</reference>
<dbReference type="AlphaFoldDB" id="A0A4R4WU56"/>
<evidence type="ECO:0000259" key="2">
    <source>
        <dbReference type="Pfam" id="PF01370"/>
    </source>
</evidence>
<protein>
    <submittedName>
        <fullName evidence="3">NAD(P)-dependent oxidoreductase</fullName>
    </submittedName>
</protein>
<dbReference type="OrthoDB" id="4559195at2"/>
<dbReference type="SUPFAM" id="SSF51735">
    <property type="entry name" value="NAD(P)-binding Rossmann-fold domains"/>
    <property type="match status" value="1"/>
</dbReference>
<gene>
    <name evidence="3" type="ORF">E1294_15650</name>
</gene>
<proteinExistence type="predicted"/>
<dbReference type="InterPro" id="IPR050177">
    <property type="entry name" value="Lipid_A_modif_metabolic_enz"/>
</dbReference>
<feature type="region of interest" description="Disordered" evidence="1">
    <location>
        <begin position="298"/>
        <end position="331"/>
    </location>
</feature>
<keyword evidence="4" id="KW-1185">Reference proteome</keyword>
<sequence length="657" mass="70357">MPGHSVGGVHQRERPLCGAFRWVLLKLLHPAHDFVEMVVLGGAPQVQRLLPRVQIEQRRSAPIGPDILDMHQGRVFGRELVSEVGVRFHAMDERQGERVTVREVVFRQVESALGGLDQIVFLSRLPLLLIIGDSPPDPVPELGNVGDKSSPSLLRGDDHTRAASESRGIDIYGARPGDADFALTDSENLNVVTLKIVVFNRISDFHDRMVKARPEHGQPLQSHPNNCVRPLDMCHEALIARTATIIFIPAPPGRNGAEMLHSTTELPSAVRPGPGVPGGSDIHRHIGISRRFTHASVRRTGRGPGRPCAARASLERAGGPGPATLDGPSSGWGERRAMGSFNEGSVTGRVAVLGASGCVGRQVCAAFARQGWPLVAVARRRAAHLGAYRFLPLDVAALSGGELAKVLAGEGVEAVVNATGGWVAGDEEMHRTYVRLVDQLIEAMAMLPGPARLVHVGSVHEYGPTPHGLTITEELRPAPQSVYARTKLAGSRRILDAVRAGELDAVVLRVANVYGPHPAEASFLGGLVGKLRDGAELDLTIVDAWRDFVDVRDVADLVVEVTADRAADPLINVGSGQAINIRTIVEDLLTAAGRSPESVRERAGAVQARGGDWTQVDIAHATRLLGWRPRRPHLESVRAMWEAAGAPAGVLSSHSTA</sequence>
<evidence type="ECO:0000256" key="1">
    <source>
        <dbReference type="SAM" id="MobiDB-lite"/>
    </source>
</evidence>
<evidence type="ECO:0000313" key="4">
    <source>
        <dbReference type="Proteomes" id="UP000294543"/>
    </source>
</evidence>
<name>A0A4R4WU56_9ACTN</name>
<evidence type="ECO:0000313" key="3">
    <source>
        <dbReference type="EMBL" id="TDD21152.1"/>
    </source>
</evidence>
<comment type="caution">
    <text evidence="3">The sequence shown here is derived from an EMBL/GenBank/DDBJ whole genome shotgun (WGS) entry which is preliminary data.</text>
</comment>
<dbReference type="InterPro" id="IPR001509">
    <property type="entry name" value="Epimerase_deHydtase"/>
</dbReference>
<dbReference type="EMBL" id="SMKP01000038">
    <property type="protein sequence ID" value="TDD21152.1"/>
    <property type="molecule type" value="Genomic_DNA"/>
</dbReference>
<feature type="region of interest" description="Disordered" evidence="1">
    <location>
        <begin position="139"/>
        <end position="162"/>
    </location>
</feature>
<accession>A0A4R4WU56</accession>
<dbReference type="Gene3D" id="3.40.50.720">
    <property type="entry name" value="NAD(P)-binding Rossmann-like Domain"/>
    <property type="match status" value="1"/>
</dbReference>
<dbReference type="PANTHER" id="PTHR43245">
    <property type="entry name" value="BIFUNCTIONAL POLYMYXIN RESISTANCE PROTEIN ARNA"/>
    <property type="match status" value="1"/>
</dbReference>
<dbReference type="Pfam" id="PF01370">
    <property type="entry name" value="Epimerase"/>
    <property type="match status" value="1"/>
</dbReference>
<dbReference type="Proteomes" id="UP000294543">
    <property type="component" value="Unassembled WGS sequence"/>
</dbReference>